<feature type="transmembrane region" description="Helical" evidence="2">
    <location>
        <begin position="148"/>
        <end position="171"/>
    </location>
</feature>
<feature type="transmembrane region" description="Helical" evidence="2">
    <location>
        <begin position="231"/>
        <end position="249"/>
    </location>
</feature>
<feature type="transmembrane region" description="Helical" evidence="2">
    <location>
        <begin position="287"/>
        <end position="309"/>
    </location>
</feature>
<feature type="transmembrane region" description="Helical" evidence="2">
    <location>
        <begin position="66"/>
        <end position="90"/>
    </location>
</feature>
<feature type="transmembrane region" description="Helical" evidence="2">
    <location>
        <begin position="201"/>
        <end position="219"/>
    </location>
</feature>
<evidence type="ECO:0000313" key="4">
    <source>
        <dbReference type="Proteomes" id="UP001295684"/>
    </source>
</evidence>
<dbReference type="AlphaFoldDB" id="A0AAD1XGZ8"/>
<evidence type="ECO:0000256" key="2">
    <source>
        <dbReference type="SAM" id="Phobius"/>
    </source>
</evidence>
<keyword evidence="2" id="KW-1133">Transmembrane helix</keyword>
<feature type="region of interest" description="Disordered" evidence="1">
    <location>
        <begin position="322"/>
        <end position="396"/>
    </location>
</feature>
<protein>
    <submittedName>
        <fullName evidence="3">Uncharacterized protein</fullName>
    </submittedName>
</protein>
<gene>
    <name evidence="3" type="ORF">ECRASSUSDP1_LOCUS13519</name>
</gene>
<evidence type="ECO:0000256" key="1">
    <source>
        <dbReference type="SAM" id="MobiDB-lite"/>
    </source>
</evidence>
<name>A0AAD1XGZ8_EUPCR</name>
<accession>A0AAD1XGZ8</accession>
<feature type="compositionally biased region" description="Basic and acidic residues" evidence="1">
    <location>
        <begin position="378"/>
        <end position="396"/>
    </location>
</feature>
<dbReference type="EMBL" id="CAMPGE010013458">
    <property type="protein sequence ID" value="CAI2372191.1"/>
    <property type="molecule type" value="Genomic_DNA"/>
</dbReference>
<evidence type="ECO:0000313" key="3">
    <source>
        <dbReference type="EMBL" id="CAI2372191.1"/>
    </source>
</evidence>
<feature type="transmembrane region" description="Helical" evidence="2">
    <location>
        <begin position="111"/>
        <end position="136"/>
    </location>
</feature>
<keyword evidence="4" id="KW-1185">Reference proteome</keyword>
<organism evidence="3 4">
    <name type="scientific">Euplotes crassus</name>
    <dbReference type="NCBI Taxonomy" id="5936"/>
    <lineage>
        <taxon>Eukaryota</taxon>
        <taxon>Sar</taxon>
        <taxon>Alveolata</taxon>
        <taxon>Ciliophora</taxon>
        <taxon>Intramacronucleata</taxon>
        <taxon>Spirotrichea</taxon>
        <taxon>Hypotrichia</taxon>
        <taxon>Euplotida</taxon>
        <taxon>Euplotidae</taxon>
        <taxon>Moneuplotes</taxon>
    </lineage>
</organism>
<keyword evidence="2" id="KW-0812">Transmembrane</keyword>
<proteinExistence type="predicted"/>
<reference evidence="3" key="1">
    <citation type="submission" date="2023-07" db="EMBL/GenBank/DDBJ databases">
        <authorList>
            <consortium name="AG Swart"/>
            <person name="Singh M."/>
            <person name="Singh A."/>
            <person name="Seah K."/>
            <person name="Emmerich C."/>
        </authorList>
    </citation>
    <scope>NUCLEOTIDE SEQUENCE</scope>
    <source>
        <strain evidence="3">DP1</strain>
    </source>
</reference>
<sequence>MLLPLVPEYFSPKVLDFLSGMGFTMLSFDFLKLNHIPFIAYITEWESYSQPDEYLHSLGMISVSSILNHLSIIGFLILIGIIHFCVLLTSKCTQNSKHMKCKSLISRLFRYFTFNIYIRIFMQSIIFTALCIFSEIYTLNLDTIAKKISFGLCVILTLLTATFYILSFYMYKKSFQQQNEVEPSMCEEFFNGIKMKKYSKLYAILFLSLRLSLCSVVIFGKSMNTSRKSTLFYLLNISYWIFLFLIRPCAKLQDNILEVINQLLFCSLSVPLTWLNTENSWTTFYEGFYTSVLMASPIIGCLVCLIFMGKEILSYFLSKRTKKPPSVIPKPPSFPQNHQEESKIGPPSYPSFPRPSPSINNSHSVATQNRIKPPAAHRTNERISKLRRDRLFDHAN</sequence>
<feature type="compositionally biased region" description="Polar residues" evidence="1">
    <location>
        <begin position="359"/>
        <end position="370"/>
    </location>
</feature>
<feature type="compositionally biased region" description="Pro residues" evidence="1">
    <location>
        <begin position="347"/>
        <end position="356"/>
    </location>
</feature>
<dbReference type="Proteomes" id="UP001295684">
    <property type="component" value="Unassembled WGS sequence"/>
</dbReference>
<comment type="caution">
    <text evidence="3">The sequence shown here is derived from an EMBL/GenBank/DDBJ whole genome shotgun (WGS) entry which is preliminary data.</text>
</comment>
<keyword evidence="2" id="KW-0472">Membrane</keyword>